<keyword evidence="1" id="KW-0812">Transmembrane</keyword>
<feature type="transmembrane region" description="Helical" evidence="1">
    <location>
        <begin position="62"/>
        <end position="85"/>
    </location>
</feature>
<keyword evidence="1" id="KW-0472">Membrane</keyword>
<proteinExistence type="predicted"/>
<name>A0ABU9VIG8_9BACI</name>
<organism evidence="2 3">
    <name type="scientific">Alkalicoccobacillus gibsonii</name>
    <dbReference type="NCBI Taxonomy" id="79881"/>
    <lineage>
        <taxon>Bacteria</taxon>
        <taxon>Bacillati</taxon>
        <taxon>Bacillota</taxon>
        <taxon>Bacilli</taxon>
        <taxon>Bacillales</taxon>
        <taxon>Bacillaceae</taxon>
        <taxon>Alkalicoccobacillus</taxon>
    </lineage>
</organism>
<dbReference type="Proteomes" id="UP001418796">
    <property type="component" value="Unassembled WGS sequence"/>
</dbReference>
<reference evidence="2 3" key="1">
    <citation type="submission" date="2024-03" db="EMBL/GenBank/DDBJ databases">
        <title>Bacilli Hybrid Assemblies.</title>
        <authorList>
            <person name="Kovac J."/>
        </authorList>
    </citation>
    <scope>NUCLEOTIDE SEQUENCE [LARGE SCALE GENOMIC DNA]</scope>
    <source>
        <strain evidence="2 3">FSL R7-0666</strain>
    </source>
</reference>
<feature type="transmembrane region" description="Helical" evidence="1">
    <location>
        <begin position="29"/>
        <end position="50"/>
    </location>
</feature>
<comment type="caution">
    <text evidence="2">The sequence shown here is derived from an EMBL/GenBank/DDBJ whole genome shotgun (WGS) entry which is preliminary data.</text>
</comment>
<dbReference type="EMBL" id="JBCITK010000001">
    <property type="protein sequence ID" value="MEN0643644.1"/>
    <property type="molecule type" value="Genomic_DNA"/>
</dbReference>
<sequence length="95" mass="10924">MFIISFGVSITVSTTMYLIQRRWSMFRSIFDIIALLCLLVFSSIVASAIYEVLINHTVFMTNIHALFLNGFFLVSGAYVLMYSMYKLIHMIVRPA</sequence>
<evidence type="ECO:0000313" key="2">
    <source>
        <dbReference type="EMBL" id="MEN0643644.1"/>
    </source>
</evidence>
<accession>A0ABU9VIG8</accession>
<dbReference type="RefSeq" id="WP_343130537.1">
    <property type="nucleotide sequence ID" value="NZ_JBCITK010000001.1"/>
</dbReference>
<evidence type="ECO:0000313" key="3">
    <source>
        <dbReference type="Proteomes" id="UP001418796"/>
    </source>
</evidence>
<keyword evidence="3" id="KW-1185">Reference proteome</keyword>
<gene>
    <name evidence="2" type="ORF">MKY91_10850</name>
</gene>
<evidence type="ECO:0000256" key="1">
    <source>
        <dbReference type="SAM" id="Phobius"/>
    </source>
</evidence>
<keyword evidence="1" id="KW-1133">Transmembrane helix</keyword>
<protein>
    <submittedName>
        <fullName evidence="2">Transposase</fullName>
    </submittedName>
</protein>